<dbReference type="Proteomes" id="UP000252415">
    <property type="component" value="Unassembled WGS sequence"/>
</dbReference>
<evidence type="ECO:0008006" key="3">
    <source>
        <dbReference type="Google" id="ProtNLM"/>
    </source>
</evidence>
<dbReference type="OrthoDB" id="9813410at2"/>
<dbReference type="EMBL" id="QPJD01000004">
    <property type="protein sequence ID" value="RCW49488.1"/>
    <property type="molecule type" value="Genomic_DNA"/>
</dbReference>
<dbReference type="PANTHER" id="PTHR40616:SF1">
    <property type="entry name" value="LINALOOL DEHYDRATASE_ISOMERASE DOMAIN-CONTAINING PROTEIN"/>
    <property type="match status" value="1"/>
</dbReference>
<keyword evidence="2" id="KW-1185">Reference proteome</keyword>
<dbReference type="RefSeq" id="WP_114379404.1">
    <property type="nucleotide sequence ID" value="NZ_QPJD01000004.1"/>
</dbReference>
<sequence>MNETLHRNLLLRRIERWEPDYNLEALLLRVPFSSPGYHTSLKNKDYVHSTYPNLMYAVALLDSGIAAYEPRAFDILRTVISLQETDPEKNTYGIWPWFWEEPLSQMSPPDWNWADFCGKLLLEAEVRHGNRLPEPLKEDIRQSVYRASDAIIKRNVGPSYTNIAIMGAFVTVIAGEHYHRADYYEYGLQRLERFRDFTNRLQTFQEYNSPAYALITILELSKLRMMSAGKRVKTICDEMLGLCWKMVAEHYHPELQQWCGPHSRSYSTLLKPETASFLQIATEGTTFMPWEQLSYSPEWFASGIRCPEIYLKYFRETQTHTVREIFYLDDKKGFEKTAHAYMTPQYALGSFTREIMWNQCRSLIAYLDNGGKAAYIHLRVLKDDYDYCSALLTSAQHEGDVIGGVQFFTNGGDTHPVLDKKGGIIEAEDLRIRFEVGGHLDNMECKLVQTDEIELTAGHVRTSLRLLYGMFQDSNEFEPAPLQWTAALINELWCIDVVIHSGEKRIFDFNHIRTAAFLFAVSINRSADDPLEITVTEDRERRSISAVERTTGKKLAVTIPLKPGEV</sequence>
<name>A0A368W2V8_9BACL</name>
<organism evidence="1 2">
    <name type="scientific">Paenibacillus prosopidis</name>
    <dbReference type="NCBI Taxonomy" id="630520"/>
    <lineage>
        <taxon>Bacteria</taxon>
        <taxon>Bacillati</taxon>
        <taxon>Bacillota</taxon>
        <taxon>Bacilli</taxon>
        <taxon>Bacillales</taxon>
        <taxon>Paenibacillaceae</taxon>
        <taxon>Paenibacillus</taxon>
    </lineage>
</organism>
<gene>
    <name evidence="1" type="ORF">DFP97_104146</name>
</gene>
<accession>A0A368W2V8</accession>
<reference evidence="1 2" key="1">
    <citation type="submission" date="2018-07" db="EMBL/GenBank/DDBJ databases">
        <title>Genomic Encyclopedia of Type Strains, Phase III (KMG-III): the genomes of soil and plant-associated and newly described type strains.</title>
        <authorList>
            <person name="Whitman W."/>
        </authorList>
    </citation>
    <scope>NUCLEOTIDE SEQUENCE [LARGE SCALE GENOMIC DNA]</scope>
    <source>
        <strain evidence="1 2">CECT 7506</strain>
    </source>
</reference>
<protein>
    <recommendedName>
        <fullName evidence="3">Heparinase II/III-like protein</fullName>
    </recommendedName>
</protein>
<evidence type="ECO:0000313" key="2">
    <source>
        <dbReference type="Proteomes" id="UP000252415"/>
    </source>
</evidence>
<dbReference type="AlphaFoldDB" id="A0A368W2V8"/>
<dbReference type="PANTHER" id="PTHR40616">
    <property type="entry name" value="LINALOOL DEHYDRATASE_ISOMERASE DOMAIN-CONTAINING PROTEIN"/>
    <property type="match status" value="1"/>
</dbReference>
<comment type="caution">
    <text evidence="1">The sequence shown here is derived from an EMBL/GenBank/DDBJ whole genome shotgun (WGS) entry which is preliminary data.</text>
</comment>
<evidence type="ECO:0000313" key="1">
    <source>
        <dbReference type="EMBL" id="RCW49488.1"/>
    </source>
</evidence>
<proteinExistence type="predicted"/>